<dbReference type="EMBL" id="SGXG01000001">
    <property type="protein sequence ID" value="RZS94761.1"/>
    <property type="molecule type" value="Genomic_DNA"/>
</dbReference>
<proteinExistence type="predicted"/>
<dbReference type="NCBIfam" id="TIGR01200">
    <property type="entry name" value="GLPGLI"/>
    <property type="match status" value="1"/>
</dbReference>
<accession>A0A4Q7P477</accession>
<organism evidence="1 2">
    <name type="scientific">Cecembia calidifontis</name>
    <dbReference type="NCBI Taxonomy" id="1187080"/>
    <lineage>
        <taxon>Bacteria</taxon>
        <taxon>Pseudomonadati</taxon>
        <taxon>Bacteroidota</taxon>
        <taxon>Cytophagia</taxon>
        <taxon>Cytophagales</taxon>
        <taxon>Cyclobacteriaceae</taxon>
        <taxon>Cecembia</taxon>
    </lineage>
</organism>
<dbReference type="AlphaFoldDB" id="A0A4Q7P477"/>
<protein>
    <submittedName>
        <fullName evidence="1">GLPGLI family protein</fullName>
    </submittedName>
</protein>
<dbReference type="Proteomes" id="UP000292209">
    <property type="component" value="Unassembled WGS sequence"/>
</dbReference>
<dbReference type="Pfam" id="PF09697">
    <property type="entry name" value="Porph_ging"/>
    <property type="match status" value="1"/>
</dbReference>
<evidence type="ECO:0000313" key="2">
    <source>
        <dbReference type="Proteomes" id="UP000292209"/>
    </source>
</evidence>
<dbReference type="InterPro" id="IPR005901">
    <property type="entry name" value="GLPGLI"/>
</dbReference>
<keyword evidence="2" id="KW-1185">Reference proteome</keyword>
<comment type="caution">
    <text evidence="1">The sequence shown here is derived from an EMBL/GenBank/DDBJ whole genome shotgun (WGS) entry which is preliminary data.</text>
</comment>
<gene>
    <name evidence="1" type="ORF">BC751_0269</name>
</gene>
<reference evidence="1 2" key="1">
    <citation type="submission" date="2019-02" db="EMBL/GenBank/DDBJ databases">
        <title>Genomic Encyclopedia of Archaeal and Bacterial Type Strains, Phase II (KMG-II): from individual species to whole genera.</title>
        <authorList>
            <person name="Goeker M."/>
        </authorList>
    </citation>
    <scope>NUCLEOTIDE SEQUENCE [LARGE SCALE GENOMIC DNA]</scope>
    <source>
        <strain evidence="1 2">DSM 21411</strain>
    </source>
</reference>
<dbReference type="OrthoDB" id="1440774at2"/>
<dbReference type="RefSeq" id="WP_130273969.1">
    <property type="nucleotide sequence ID" value="NZ_SGXG01000001.1"/>
</dbReference>
<sequence length="272" mass="31357">MKTYILLLIITIVVGLFSLDIQAQEGKITYRAYSGKLAIASPPNENGYPNEYEIEKATLYFSTSKSLFIQDQNKVVVQFISSPNGTERIEVPRNNLDPYGTVFFLDFLTQEQYTRESFWNKSTFANIKEEILPIDWKITDEKKTIGKYASIKATATILGREWEAWFTPEIQVPFGPWRLNGLPGLILEAYDSTLDFMYHLSNVEIPHAFTPHIETDIVFSEKLLSRSEFNKENTTKKEKYISYMKSVALENDGKVEIRFYPQIDLSAKSLKK</sequence>
<evidence type="ECO:0000313" key="1">
    <source>
        <dbReference type="EMBL" id="RZS94761.1"/>
    </source>
</evidence>
<name>A0A4Q7P477_9BACT</name>